<dbReference type="Proteomes" id="UP000245207">
    <property type="component" value="Unassembled WGS sequence"/>
</dbReference>
<evidence type="ECO:0000313" key="2">
    <source>
        <dbReference type="Proteomes" id="UP000245207"/>
    </source>
</evidence>
<comment type="caution">
    <text evidence="1">The sequence shown here is derived from an EMBL/GenBank/DDBJ whole genome shotgun (WGS) entry which is preliminary data.</text>
</comment>
<dbReference type="SUPFAM" id="SSF50249">
    <property type="entry name" value="Nucleic acid-binding proteins"/>
    <property type="match status" value="1"/>
</dbReference>
<dbReference type="EMBL" id="PKPP01001550">
    <property type="protein sequence ID" value="PWA81780.1"/>
    <property type="molecule type" value="Genomic_DNA"/>
</dbReference>
<dbReference type="InterPro" id="IPR012340">
    <property type="entry name" value="NA-bd_OB-fold"/>
</dbReference>
<gene>
    <name evidence="1" type="ORF">CTI12_AA184670</name>
</gene>
<dbReference type="Gene3D" id="2.40.50.140">
    <property type="entry name" value="Nucleic acid-binding proteins"/>
    <property type="match status" value="1"/>
</dbReference>
<protein>
    <submittedName>
        <fullName evidence="1">Nucleic acid-binding, OB-fold protein</fullName>
    </submittedName>
</protein>
<keyword evidence="2" id="KW-1185">Reference proteome</keyword>
<organism evidence="1 2">
    <name type="scientific">Artemisia annua</name>
    <name type="common">Sweet wormwood</name>
    <dbReference type="NCBI Taxonomy" id="35608"/>
    <lineage>
        <taxon>Eukaryota</taxon>
        <taxon>Viridiplantae</taxon>
        <taxon>Streptophyta</taxon>
        <taxon>Embryophyta</taxon>
        <taxon>Tracheophyta</taxon>
        <taxon>Spermatophyta</taxon>
        <taxon>Magnoliopsida</taxon>
        <taxon>eudicotyledons</taxon>
        <taxon>Gunneridae</taxon>
        <taxon>Pentapetalae</taxon>
        <taxon>asterids</taxon>
        <taxon>campanulids</taxon>
        <taxon>Asterales</taxon>
        <taxon>Asteraceae</taxon>
        <taxon>Asteroideae</taxon>
        <taxon>Anthemideae</taxon>
        <taxon>Artemisiinae</taxon>
        <taxon>Artemisia</taxon>
    </lineage>
</organism>
<dbReference type="AlphaFoldDB" id="A0A2U1P7T0"/>
<dbReference type="OrthoDB" id="1112858at2759"/>
<sequence>MLWTKLNSVNRHKHDRYKDLEQERRLKIEFFKFRVYYNESNTSTPQLEVRTERLTEWEQERTRNRVVLGTLLQIDPNTQQRVLFTQEVMILRIDNTQDWYYQKCDECGGKLRHGFVHGHCHQYGTQPKPEKSYSFKLIMTDGTGNAAITCFRQHTDGLIKDIKTLLEEVTDKNPEIIPPQILALENTRHVFQFRFSKPVGKGPPTFVLQKVMDHIPSILPAPAEGP</sequence>
<reference evidence="1 2" key="1">
    <citation type="journal article" date="2018" name="Mol. Plant">
        <title>The genome of Artemisia annua provides insight into the evolution of Asteraceae family and artemisinin biosynthesis.</title>
        <authorList>
            <person name="Shen Q."/>
            <person name="Zhang L."/>
            <person name="Liao Z."/>
            <person name="Wang S."/>
            <person name="Yan T."/>
            <person name="Shi P."/>
            <person name="Liu M."/>
            <person name="Fu X."/>
            <person name="Pan Q."/>
            <person name="Wang Y."/>
            <person name="Lv Z."/>
            <person name="Lu X."/>
            <person name="Zhang F."/>
            <person name="Jiang W."/>
            <person name="Ma Y."/>
            <person name="Chen M."/>
            <person name="Hao X."/>
            <person name="Li L."/>
            <person name="Tang Y."/>
            <person name="Lv G."/>
            <person name="Zhou Y."/>
            <person name="Sun X."/>
            <person name="Brodelius P.E."/>
            <person name="Rose J.K.C."/>
            <person name="Tang K."/>
        </authorList>
    </citation>
    <scope>NUCLEOTIDE SEQUENCE [LARGE SCALE GENOMIC DNA]</scope>
    <source>
        <strain evidence="2">cv. Huhao1</strain>
        <tissue evidence="1">Leaf</tissue>
    </source>
</reference>
<dbReference type="PANTHER" id="PTHR47165:SF4">
    <property type="entry name" value="OS03G0429900 PROTEIN"/>
    <property type="match status" value="1"/>
</dbReference>
<dbReference type="PANTHER" id="PTHR47165">
    <property type="entry name" value="OS03G0429900 PROTEIN"/>
    <property type="match status" value="1"/>
</dbReference>
<proteinExistence type="predicted"/>
<name>A0A2U1P7T0_ARTAN</name>
<accession>A0A2U1P7T0</accession>
<evidence type="ECO:0000313" key="1">
    <source>
        <dbReference type="EMBL" id="PWA81780.1"/>
    </source>
</evidence>